<dbReference type="SUPFAM" id="SSF52540">
    <property type="entry name" value="P-loop containing nucleoside triphosphate hydrolases"/>
    <property type="match status" value="1"/>
</dbReference>
<keyword evidence="3" id="KW-0547">Nucleotide-binding</keyword>
<dbReference type="PANTHER" id="PTHR12172">
    <property type="entry name" value="CELL CYCLE CHECKPOINT PROTEIN RAD17"/>
    <property type="match status" value="1"/>
</dbReference>
<keyword evidence="7" id="KW-0131">Cell cycle</keyword>
<evidence type="ECO:0000256" key="2">
    <source>
        <dbReference type="ARBA" id="ARBA00006168"/>
    </source>
</evidence>
<evidence type="ECO:0000256" key="1">
    <source>
        <dbReference type="ARBA" id="ARBA00004123"/>
    </source>
</evidence>
<gene>
    <name evidence="9" type="primary">100679153</name>
</gene>
<sequence length="474" mass="53851">MSRPKVIMSLSQRNASSWLQSSFDFDDFDDSSTKRKNTSQGLQKSENENLTSFTNFETSISFKRPTSSLSALLAACAPQKASDLAVSRQKQQEINRWFKETVKEGKPTLLVVSGPSGCGKTEALKVIAKENNFDIVEWITPMDQAMDEYNRTMRQGERFEDFLIRATRYGSVLSDSRRLLLVKDIPNSYIDGKDDFSSLLQKYCQYGREPLIFVNTETGNSKLMTTLFSQSNRDRYGIDTININAATPTALKNVMKRVTTILNSKASHMLYVTQSKIDEVLSNTIGDVRSALLNLIFSSLKVKHKFESECTVREETLGLLHGIGRVINPKKNVEGKSWKFVHDPDDLASSFQTHSNTFIKFVHENYMNTMGFNMDGATKAIDVISLADVINSEWRDNNIHKVALSYLIRGVMVANDKPVSQWNPVRKPASWESDVQRNFSVAEVEWYERYINPKSNKQPDAEELSESMIDEVDW</sequence>
<dbReference type="GO" id="GO:0005634">
    <property type="term" value="C:nucleus"/>
    <property type="evidence" value="ECO:0007669"/>
    <property type="project" value="UniProtKB-SubCell"/>
</dbReference>
<dbReference type="InterPro" id="IPR057927">
    <property type="entry name" value="RAD24-like_helical"/>
</dbReference>
<dbReference type="InParanoid" id="A0A7M7M7G6"/>
<comment type="similarity">
    <text evidence="2">Belongs to the rad17/RAD24 family.</text>
</comment>
<evidence type="ECO:0000256" key="6">
    <source>
        <dbReference type="ARBA" id="ARBA00023242"/>
    </source>
</evidence>
<dbReference type="EnsemblMetazoa" id="XM_016986870">
    <property type="protein sequence ID" value="XP_016842359"/>
    <property type="gene ID" value="LOC100679153"/>
</dbReference>
<evidence type="ECO:0000259" key="8">
    <source>
        <dbReference type="Pfam" id="PF25812"/>
    </source>
</evidence>
<keyword evidence="5" id="KW-0067">ATP-binding</keyword>
<dbReference type="GO" id="GO:0005524">
    <property type="term" value="F:ATP binding"/>
    <property type="evidence" value="ECO:0007669"/>
    <property type="project" value="UniProtKB-KW"/>
</dbReference>
<evidence type="ECO:0000256" key="7">
    <source>
        <dbReference type="ARBA" id="ARBA00023306"/>
    </source>
</evidence>
<dbReference type="InterPro" id="IPR027417">
    <property type="entry name" value="P-loop_NTPase"/>
</dbReference>
<accession>A0A7M7M7G6</accession>
<reference evidence="9" key="1">
    <citation type="submission" date="2021-01" db="UniProtKB">
        <authorList>
            <consortium name="EnsemblMetazoa"/>
        </authorList>
    </citation>
    <scope>IDENTIFICATION</scope>
</reference>
<dbReference type="PANTHER" id="PTHR12172:SF0">
    <property type="entry name" value="CELL CYCLE CHECKPOINT PROTEIN RAD17"/>
    <property type="match status" value="1"/>
</dbReference>
<evidence type="ECO:0000313" key="10">
    <source>
        <dbReference type="Proteomes" id="UP000002358"/>
    </source>
</evidence>
<protein>
    <recommendedName>
        <fullName evidence="8">Checkpoint protein RAD24-like helical bundle domain-containing protein</fullName>
    </recommendedName>
</protein>
<keyword evidence="4" id="KW-0227">DNA damage</keyword>
<evidence type="ECO:0000256" key="4">
    <source>
        <dbReference type="ARBA" id="ARBA00022763"/>
    </source>
</evidence>
<dbReference type="FunCoup" id="A0A7M7M7G6">
    <property type="interactions" value="1031"/>
</dbReference>
<organism evidence="9 10">
    <name type="scientific">Nasonia vitripennis</name>
    <name type="common">Parasitic wasp</name>
    <dbReference type="NCBI Taxonomy" id="7425"/>
    <lineage>
        <taxon>Eukaryota</taxon>
        <taxon>Metazoa</taxon>
        <taxon>Ecdysozoa</taxon>
        <taxon>Arthropoda</taxon>
        <taxon>Hexapoda</taxon>
        <taxon>Insecta</taxon>
        <taxon>Pterygota</taxon>
        <taxon>Neoptera</taxon>
        <taxon>Endopterygota</taxon>
        <taxon>Hymenoptera</taxon>
        <taxon>Apocrita</taxon>
        <taxon>Proctotrupomorpha</taxon>
        <taxon>Chalcidoidea</taxon>
        <taxon>Pteromalidae</taxon>
        <taxon>Pteromalinae</taxon>
        <taxon>Nasonia</taxon>
    </lineage>
</organism>
<keyword evidence="10" id="KW-1185">Reference proteome</keyword>
<evidence type="ECO:0000313" key="9">
    <source>
        <dbReference type="EnsemblMetazoa" id="XP_016842359"/>
    </source>
</evidence>
<feature type="domain" description="Checkpoint protein RAD24-like helical bundle" evidence="8">
    <location>
        <begin position="314"/>
        <end position="399"/>
    </location>
</feature>
<dbReference type="GO" id="GO:0000077">
    <property type="term" value="P:DNA damage checkpoint signaling"/>
    <property type="evidence" value="ECO:0007669"/>
    <property type="project" value="TreeGrafter"/>
</dbReference>
<dbReference type="Pfam" id="PF03215">
    <property type="entry name" value="Rad17"/>
    <property type="match status" value="1"/>
</dbReference>
<name>A0A7M7M7G6_NASVI</name>
<evidence type="ECO:0000256" key="5">
    <source>
        <dbReference type="ARBA" id="ARBA00022840"/>
    </source>
</evidence>
<evidence type="ECO:0000256" key="3">
    <source>
        <dbReference type="ARBA" id="ARBA00022741"/>
    </source>
</evidence>
<dbReference type="GO" id="GO:0003682">
    <property type="term" value="F:chromatin binding"/>
    <property type="evidence" value="ECO:0007669"/>
    <property type="project" value="TreeGrafter"/>
</dbReference>
<dbReference type="Gene3D" id="3.40.50.300">
    <property type="entry name" value="P-loop containing nucleotide triphosphate hydrolases"/>
    <property type="match status" value="1"/>
</dbReference>
<dbReference type="Pfam" id="PF25812">
    <property type="entry name" value="RAD24_helical"/>
    <property type="match status" value="1"/>
</dbReference>
<proteinExistence type="inferred from homology"/>
<dbReference type="Proteomes" id="UP000002358">
    <property type="component" value="Chromosome 5"/>
</dbReference>
<dbReference type="GO" id="GO:0006281">
    <property type="term" value="P:DNA repair"/>
    <property type="evidence" value="ECO:0007669"/>
    <property type="project" value="InterPro"/>
</dbReference>
<dbReference type="InterPro" id="IPR004582">
    <property type="entry name" value="Checkpoint_prot_Rad17_Rad24"/>
</dbReference>
<dbReference type="AlphaFoldDB" id="A0A7M7M7G6"/>
<comment type="subcellular location">
    <subcellularLocation>
        <location evidence="1">Nucleus</location>
    </subcellularLocation>
</comment>
<dbReference type="GO" id="GO:0003689">
    <property type="term" value="F:DNA clamp loader activity"/>
    <property type="evidence" value="ECO:0007669"/>
    <property type="project" value="TreeGrafter"/>
</dbReference>
<keyword evidence="6" id="KW-0539">Nucleus</keyword>
<dbReference type="SMR" id="A0A7M7M7G6"/>
<dbReference type="GO" id="GO:0033314">
    <property type="term" value="P:mitotic DNA replication checkpoint signaling"/>
    <property type="evidence" value="ECO:0007669"/>
    <property type="project" value="TreeGrafter"/>
</dbReference>
<dbReference type="OrthoDB" id="10265971at2759"/>